<proteinExistence type="predicted"/>
<keyword evidence="2" id="KW-1185">Reference proteome</keyword>
<reference evidence="1 2" key="1">
    <citation type="journal article" date="2018" name="ACS Chem. Biol.">
        <title>Ketoreductase domain dysfunction expands chemodiversity: malyngamide biosynthesis in the cyanobacterium Okeania hirsuta.</title>
        <authorList>
            <person name="Moss N.A."/>
            <person name="Leao T."/>
            <person name="Rankin M."/>
            <person name="McCullough T.M."/>
            <person name="Qu P."/>
            <person name="Korobeynikov A."/>
            <person name="Smith J.L."/>
            <person name="Gerwick L."/>
            <person name="Gerwick W.H."/>
        </authorList>
    </citation>
    <scope>NUCLEOTIDE SEQUENCE [LARGE SCALE GENOMIC DNA]</scope>
    <source>
        <strain evidence="1 2">PAB10Feb10-1</strain>
    </source>
</reference>
<comment type="caution">
    <text evidence="1">The sequence shown here is derived from an EMBL/GenBank/DDBJ whole genome shotgun (WGS) entry which is preliminary data.</text>
</comment>
<sequence length="73" mass="8543">MSLEKDLLKQYLKPMKEKDLFKSLKKTAKQASKTNISMVKNSDDFRLNKKAEKKIISSNLKSSNWLRSLIVRK</sequence>
<dbReference type="AlphaFoldDB" id="A0A3N6RFC1"/>
<organism evidence="1 2">
    <name type="scientific">Okeania hirsuta</name>
    <dbReference type="NCBI Taxonomy" id="1458930"/>
    <lineage>
        <taxon>Bacteria</taxon>
        <taxon>Bacillati</taxon>
        <taxon>Cyanobacteriota</taxon>
        <taxon>Cyanophyceae</taxon>
        <taxon>Oscillatoriophycideae</taxon>
        <taxon>Oscillatoriales</taxon>
        <taxon>Microcoleaceae</taxon>
        <taxon>Okeania</taxon>
    </lineage>
</organism>
<name>A0A3N6RFC1_9CYAN</name>
<evidence type="ECO:0000313" key="1">
    <source>
        <dbReference type="EMBL" id="RQH27751.1"/>
    </source>
</evidence>
<dbReference type="Proteomes" id="UP000269154">
    <property type="component" value="Unassembled WGS sequence"/>
</dbReference>
<accession>A0A3N6RFC1</accession>
<protein>
    <submittedName>
        <fullName evidence="1">Uncharacterized protein</fullName>
    </submittedName>
</protein>
<dbReference type="RefSeq" id="WP_124146605.1">
    <property type="nucleotide sequence ID" value="NZ_CAWOKI010000180.1"/>
</dbReference>
<evidence type="ECO:0000313" key="2">
    <source>
        <dbReference type="Proteomes" id="UP000269154"/>
    </source>
</evidence>
<gene>
    <name evidence="1" type="ORF">D5R40_26560</name>
</gene>
<dbReference type="EMBL" id="RCBY01000230">
    <property type="protein sequence ID" value="RQH27751.1"/>
    <property type="molecule type" value="Genomic_DNA"/>
</dbReference>